<protein>
    <submittedName>
        <fullName evidence="2">Uncharacterized protein</fullName>
    </submittedName>
</protein>
<keyword evidence="1" id="KW-0812">Transmembrane</keyword>
<dbReference type="EMBL" id="CP003731">
    <property type="protein sequence ID" value="AFO51615.1"/>
    <property type="molecule type" value="Genomic_DNA"/>
</dbReference>
<keyword evidence="1" id="KW-1133">Transmembrane helix</keyword>
<dbReference type="Proteomes" id="UP000006502">
    <property type="component" value="Chromosome"/>
</dbReference>
<feature type="transmembrane region" description="Helical" evidence="1">
    <location>
        <begin position="170"/>
        <end position="192"/>
    </location>
</feature>
<name>I7B8R1_MYCHA</name>
<keyword evidence="3" id="KW-1185">Reference proteome</keyword>
<dbReference type="OrthoDB" id="397265at2"/>
<dbReference type="HOGENOM" id="CLU_885138_0_0_14"/>
<evidence type="ECO:0000313" key="2">
    <source>
        <dbReference type="EMBL" id="AFO51615.1"/>
    </source>
</evidence>
<proteinExistence type="predicted"/>
<organism evidence="2 3">
    <name type="scientific">Mycoplasma haematolamae (strain Purdue)</name>
    <dbReference type="NCBI Taxonomy" id="1212765"/>
    <lineage>
        <taxon>Bacteria</taxon>
        <taxon>Bacillati</taxon>
        <taxon>Mycoplasmatota</taxon>
        <taxon>Mollicutes</taxon>
        <taxon>Mycoplasmataceae</taxon>
        <taxon>Mycoplasma</taxon>
    </lineage>
</organism>
<evidence type="ECO:0000313" key="3">
    <source>
        <dbReference type="Proteomes" id="UP000006502"/>
    </source>
</evidence>
<feature type="transmembrane region" description="Helical" evidence="1">
    <location>
        <begin position="107"/>
        <end position="126"/>
    </location>
</feature>
<feature type="transmembrane region" description="Helical" evidence="1">
    <location>
        <begin position="63"/>
        <end position="87"/>
    </location>
</feature>
<reference evidence="2 3" key="1">
    <citation type="journal article" date="2012" name="J. Bacteriol.">
        <title>Genome Sequence of "Candidatus Mycoplasma haemolamae" Strain Purdue, a Red Blood Cell Pathogen of Alpacas (Vicugna pacos) and Llamas (Lama glama).</title>
        <authorList>
            <person name="Guimaraes A.M."/>
            <person name="Toth B."/>
            <person name="Santos A.P."/>
            <person name="do Nascimento N.C."/>
            <person name="Kritchevsky J.E."/>
            <person name="Messick J.B."/>
        </authorList>
    </citation>
    <scope>NUCLEOTIDE SEQUENCE [LARGE SCALE GENOMIC DNA]</scope>
    <source>
        <strain evidence="2 3">Purdue</strain>
    </source>
</reference>
<keyword evidence="1" id="KW-0472">Membrane</keyword>
<feature type="transmembrane region" description="Helical" evidence="1">
    <location>
        <begin position="221"/>
        <end position="244"/>
    </location>
</feature>
<sequence length="314" mass="36503">MTDLKNPIEVHPEIVVVNGEPITLELEDENTAIQTRKGEVYVKGVNIYGLQKYYRAQERNVKFFLVVFTVFFLACAYFIFVETANLWSWDKVEKASFQWLKTLAGKLYYQIPVSSGFGLFVFLSFLNFCRLGRRKRDICHEHSLCQQKYYPSTLTPLITRKVFSLFAWRLNIFYVGLCLIGLGLLSCIYAHICAGVKNISGTFSMKWYTGQINSECDYDDWMVWGGFFAIGGGLFLLMSSNPFLKYRVWKVLRLFSMSEMTMNEELKSRVFRLNRRNKVIVTVIICIAGAGIYLLIRKFVLSLFSRSFAYSRHR</sequence>
<dbReference type="AlphaFoldDB" id="I7B8R1"/>
<dbReference type="PATRIC" id="fig|1212765.3.peg.36"/>
<gene>
    <name evidence="2" type="ordered locus">MHLP_00175</name>
</gene>
<feature type="transmembrane region" description="Helical" evidence="1">
    <location>
        <begin position="279"/>
        <end position="296"/>
    </location>
</feature>
<accession>I7B8R1</accession>
<evidence type="ECO:0000256" key="1">
    <source>
        <dbReference type="SAM" id="Phobius"/>
    </source>
</evidence>
<reference evidence="3" key="2">
    <citation type="submission" date="2012-07" db="EMBL/GenBank/DDBJ databases">
        <title>Complete genome sequence of 'Candidatus Mycoplasma haemolamae'.</title>
        <authorList>
            <person name="Guimaraes A.M.S."/>
            <person name="Toth B."/>
            <person name="Santos A.P."/>
            <person name="Nascimento N.C."/>
            <person name="Sojka J.E."/>
            <person name="Messick J.B."/>
        </authorList>
    </citation>
    <scope>NUCLEOTIDE SEQUENCE [LARGE SCALE GENOMIC DNA]</scope>
    <source>
        <strain evidence="3">Purdue</strain>
    </source>
</reference>
<dbReference type="STRING" id="1212765.MHLP_00175"/>
<dbReference type="KEGG" id="mhl:MHLP_00175"/>